<keyword evidence="2 9" id="KW-0575">Peroxidase</keyword>
<keyword evidence="3" id="KW-0349">Heme</keyword>
<organism evidence="9 10">
    <name type="scientific">Bradyrhizobium ottawaense</name>
    <dbReference type="NCBI Taxonomy" id="931866"/>
    <lineage>
        <taxon>Bacteria</taxon>
        <taxon>Pseudomonadati</taxon>
        <taxon>Pseudomonadota</taxon>
        <taxon>Alphaproteobacteria</taxon>
        <taxon>Hyphomicrobiales</taxon>
        <taxon>Nitrobacteraceae</taxon>
        <taxon>Bradyrhizobium</taxon>
    </lineage>
</organism>
<sequence>MARRAVVAGKKPMVADTKPRAMAPIEPVLELDDIQGIAAPGFLKPHHALVYLRLPEAIAQLITIREHLAAMVSAGAIASGRKTLEDRRQHRQFAAGAAKREARAPLVALAFTAQGFGRFTPAVSQFKSPAFRGGLAARSALLGDPVDPEDPAAAANWVVGGPGNELDAMFVVAGDHQADVRSMAQRIAGDLVGLGANVAVQHGDVRADQPGHEHFGFDDGVSQPGIRGRASHAPDDFVTDRKLDAADLPDAWLYGYPGQDLVWPGEFLLGYPVSGADPLLPGPTLPCEPWMRNGSFLVYRRLRQDVAGFWQTMRREAARLAKTSGFEGLTDEALASRLVGRWPSGAPVLRTPDKDDPDLGADDMANNDFRFDNDTPARAGGPSPFADAQADPVGIVCPAGAHIRKVNTRDSGSDMGGGNASQTRRLLRVGVAFGESLADRYGNGGPDPLEGDRGLLFLSIQSSIEDQFEFLQARWINNGSRPRGPGGHDMIVGQNAAAPDGLRRCHLFGAQLQSAEVKAQTAFVAPSGGGYFFVPSLTALREVVLASS</sequence>
<protein>
    <submittedName>
        <fullName evidence="9">Dyp-type peroxidase family</fullName>
    </submittedName>
</protein>
<accession>A0ABV4FHM9</accession>
<dbReference type="InterPro" id="IPR011008">
    <property type="entry name" value="Dimeric_a/b-barrel"/>
</dbReference>
<evidence type="ECO:0000256" key="3">
    <source>
        <dbReference type="ARBA" id="ARBA00022617"/>
    </source>
</evidence>
<keyword evidence="5" id="KW-0560">Oxidoreductase</keyword>
<keyword evidence="10" id="KW-1185">Reference proteome</keyword>
<evidence type="ECO:0000256" key="5">
    <source>
        <dbReference type="ARBA" id="ARBA00023002"/>
    </source>
</evidence>
<dbReference type="Pfam" id="PF21105">
    <property type="entry name" value="DyP_N"/>
    <property type="match status" value="1"/>
</dbReference>
<evidence type="ECO:0000313" key="9">
    <source>
        <dbReference type="EMBL" id="MEY9451071.1"/>
    </source>
</evidence>
<evidence type="ECO:0000256" key="7">
    <source>
        <dbReference type="ARBA" id="ARBA00025737"/>
    </source>
</evidence>
<reference evidence="9 10" key="1">
    <citation type="submission" date="2024-07" db="EMBL/GenBank/DDBJ databases">
        <title>Genomic Encyclopedia of Type Strains, Phase V (KMG-V): Genome sequencing to study the core and pangenomes of soil and plant-associated prokaryotes.</title>
        <authorList>
            <person name="Whitman W."/>
        </authorList>
    </citation>
    <scope>NUCLEOTIDE SEQUENCE [LARGE SCALE GENOMIC DNA]</scope>
    <source>
        <strain evidence="9 10">USDA 152</strain>
    </source>
</reference>
<evidence type="ECO:0000256" key="2">
    <source>
        <dbReference type="ARBA" id="ARBA00022559"/>
    </source>
</evidence>
<dbReference type="PANTHER" id="PTHR30521">
    <property type="entry name" value="DEFERROCHELATASE/PEROXIDASE"/>
    <property type="match status" value="1"/>
</dbReference>
<dbReference type="EMBL" id="JBGBZJ010000001">
    <property type="protein sequence ID" value="MEY9451071.1"/>
    <property type="molecule type" value="Genomic_DNA"/>
</dbReference>
<dbReference type="InterPro" id="IPR006314">
    <property type="entry name" value="Dyp_peroxidase"/>
</dbReference>
<dbReference type="PROSITE" id="PS51404">
    <property type="entry name" value="DYP_PEROXIDASE"/>
    <property type="match status" value="1"/>
</dbReference>
<keyword evidence="4" id="KW-0479">Metal-binding</keyword>
<dbReference type="SUPFAM" id="SSF54909">
    <property type="entry name" value="Dimeric alpha+beta barrel"/>
    <property type="match status" value="1"/>
</dbReference>
<evidence type="ECO:0000259" key="8">
    <source>
        <dbReference type="Pfam" id="PF21105"/>
    </source>
</evidence>
<dbReference type="Proteomes" id="UP001565369">
    <property type="component" value="Unassembled WGS sequence"/>
</dbReference>
<proteinExistence type="inferred from homology"/>
<dbReference type="GO" id="GO:0004601">
    <property type="term" value="F:peroxidase activity"/>
    <property type="evidence" value="ECO:0007669"/>
    <property type="project" value="UniProtKB-KW"/>
</dbReference>
<comment type="cofactor">
    <cofactor evidence="1">
        <name>heme b</name>
        <dbReference type="ChEBI" id="CHEBI:60344"/>
    </cofactor>
</comment>
<dbReference type="NCBIfam" id="TIGR01413">
    <property type="entry name" value="Dyp_perox_fam"/>
    <property type="match status" value="1"/>
</dbReference>
<dbReference type="PANTHER" id="PTHR30521:SF4">
    <property type="entry name" value="DEFERROCHELATASE"/>
    <property type="match status" value="1"/>
</dbReference>
<comment type="similarity">
    <text evidence="7">Belongs to the DyP-type peroxidase family.</text>
</comment>
<evidence type="ECO:0000256" key="1">
    <source>
        <dbReference type="ARBA" id="ARBA00001970"/>
    </source>
</evidence>
<dbReference type="InterPro" id="IPR049509">
    <property type="entry name" value="DyP_N"/>
</dbReference>
<gene>
    <name evidence="9" type="ORF">ABIG07_000019</name>
</gene>
<evidence type="ECO:0000313" key="10">
    <source>
        <dbReference type="Proteomes" id="UP001565369"/>
    </source>
</evidence>
<dbReference type="RefSeq" id="WP_370091415.1">
    <property type="nucleotide sequence ID" value="NZ_JBGBZG010000001.1"/>
</dbReference>
<comment type="caution">
    <text evidence="9">The sequence shown here is derived from an EMBL/GenBank/DDBJ whole genome shotgun (WGS) entry which is preliminary data.</text>
</comment>
<name>A0ABV4FHM9_9BRAD</name>
<evidence type="ECO:0000256" key="4">
    <source>
        <dbReference type="ARBA" id="ARBA00022723"/>
    </source>
</evidence>
<keyword evidence="6" id="KW-0408">Iron</keyword>
<feature type="domain" description="DyP dimeric alpha+beta barrel" evidence="8">
    <location>
        <begin position="34"/>
        <end position="206"/>
    </location>
</feature>
<evidence type="ECO:0000256" key="6">
    <source>
        <dbReference type="ARBA" id="ARBA00023004"/>
    </source>
</evidence>